<dbReference type="Proteomes" id="UP000231912">
    <property type="component" value="Unassembled WGS sequence"/>
</dbReference>
<dbReference type="EMBL" id="NPDT01000004">
    <property type="protein sequence ID" value="PJZ65557.1"/>
    <property type="molecule type" value="Genomic_DNA"/>
</dbReference>
<organism evidence="1 2">
    <name type="scientific">Leptospira wolffii</name>
    <dbReference type="NCBI Taxonomy" id="409998"/>
    <lineage>
        <taxon>Bacteria</taxon>
        <taxon>Pseudomonadati</taxon>
        <taxon>Spirochaetota</taxon>
        <taxon>Spirochaetia</taxon>
        <taxon>Leptospirales</taxon>
        <taxon>Leptospiraceae</taxon>
        <taxon>Leptospira</taxon>
    </lineage>
</organism>
<dbReference type="AlphaFoldDB" id="A0A2M9ZB31"/>
<reference evidence="1 2" key="1">
    <citation type="submission" date="2017-07" db="EMBL/GenBank/DDBJ databases">
        <title>Leptospira spp. isolated from tropical soils.</title>
        <authorList>
            <person name="Thibeaux R."/>
            <person name="Iraola G."/>
            <person name="Ferres I."/>
            <person name="Bierque E."/>
            <person name="Girault D."/>
            <person name="Soupe-Gilbert M.-E."/>
            <person name="Picardeau M."/>
            <person name="Goarant C."/>
        </authorList>
    </citation>
    <scope>NUCLEOTIDE SEQUENCE [LARGE SCALE GENOMIC DNA]</scope>
    <source>
        <strain evidence="1 2">FH2-C-A2</strain>
    </source>
</reference>
<sequence>MKKNNFLLTFELSPERDLLDIHCDAAGLEQLILTLSRLRNKRDHEHLMTPSFGGNELSEDVQSNGSHLLHMVTIHNWND</sequence>
<name>A0A2M9ZB31_9LEPT</name>
<gene>
    <name evidence="1" type="ORF">CH371_11490</name>
</gene>
<evidence type="ECO:0000313" key="2">
    <source>
        <dbReference type="Proteomes" id="UP000231912"/>
    </source>
</evidence>
<protein>
    <recommendedName>
        <fullName evidence="3">Methylhydantoinase</fullName>
    </recommendedName>
</protein>
<evidence type="ECO:0008006" key="3">
    <source>
        <dbReference type="Google" id="ProtNLM"/>
    </source>
</evidence>
<comment type="caution">
    <text evidence="1">The sequence shown here is derived from an EMBL/GenBank/DDBJ whole genome shotgun (WGS) entry which is preliminary data.</text>
</comment>
<evidence type="ECO:0000313" key="1">
    <source>
        <dbReference type="EMBL" id="PJZ65557.1"/>
    </source>
</evidence>
<accession>A0A2M9ZB31</accession>
<proteinExistence type="predicted"/>
<dbReference type="RefSeq" id="WP_100759027.1">
    <property type="nucleotide sequence ID" value="NZ_NPDT01000004.1"/>
</dbReference>